<dbReference type="Pfam" id="PF09950">
    <property type="entry name" value="Major_capside"/>
    <property type="match status" value="1"/>
</dbReference>
<dbReference type="Gene3D" id="3.30.2400.30">
    <property type="match status" value="1"/>
</dbReference>
<dbReference type="AlphaFoldDB" id="A0A6I2R1G2"/>
<dbReference type="InterPro" id="IPR020049">
    <property type="entry name" value="Major_capsid-like"/>
</dbReference>
<proteinExistence type="predicted"/>
<accession>A0A6I2R1G2</accession>
<gene>
    <name evidence="1" type="ORF">GKE97_05885</name>
</gene>
<sequence>MPSATYDQADYDALRRSNIPATLSENPAMRFDSAEDAAVFFARELDYIKTQTYDRLYPEFTALQMFPVTHEVPEGAETVTYYSYDKTGMAKIISNYATDLPRVDVKGEPTTVPVKSIGDSYGYSVQEMRASRMAGKSLDVRKAETARYQIDRLTNMIAWKGDATAKLPGVLDENNDIPVFTLQANAQSKVSWKDKTADEVLADISAMLQQVNATTMNVEHPDYLALPSDTYIALSTKRIPDTNSTILTFLKENLPGIKDIVSCAELNANAVDTNPYAKASGGKGVALLYTKDPEKLAIEIPMPFYQHPLQYEKLETIVPCESRVVGAMIYYPLSALIAVGVSEN</sequence>
<name>A0A6I2R1G2_FLAPL</name>
<comment type="caution">
    <text evidence="1">The sequence shown here is derived from an EMBL/GenBank/DDBJ whole genome shotgun (WGS) entry which is preliminary data.</text>
</comment>
<reference evidence="1 2" key="1">
    <citation type="journal article" date="2019" name="Nat. Med.">
        <title>A library of human gut bacterial isolates paired with longitudinal multiomics data enables mechanistic microbiome research.</title>
        <authorList>
            <person name="Poyet M."/>
            <person name="Groussin M."/>
            <person name="Gibbons S.M."/>
            <person name="Avila-Pacheco J."/>
            <person name="Jiang X."/>
            <person name="Kearney S.M."/>
            <person name="Perrotta A.R."/>
            <person name="Berdy B."/>
            <person name="Zhao S."/>
            <person name="Lieberman T.D."/>
            <person name="Swanson P.K."/>
            <person name="Smith M."/>
            <person name="Roesemann S."/>
            <person name="Alexander J.E."/>
            <person name="Rich S.A."/>
            <person name="Livny J."/>
            <person name="Vlamakis H."/>
            <person name="Clish C."/>
            <person name="Bullock K."/>
            <person name="Deik A."/>
            <person name="Scott J."/>
            <person name="Pierce K.A."/>
            <person name="Xavier R.J."/>
            <person name="Alm E.J."/>
        </authorList>
    </citation>
    <scope>NUCLEOTIDE SEQUENCE [LARGE SCALE GENOMIC DNA]</scope>
    <source>
        <strain evidence="1 2">BIOML-A2</strain>
    </source>
</reference>
<protein>
    <submittedName>
        <fullName evidence="1">DUF2184 domain-containing protein</fullName>
    </submittedName>
</protein>
<organism evidence="1 2">
    <name type="scientific">Flavonifractor plautii</name>
    <name type="common">Fusobacterium plautii</name>
    <dbReference type="NCBI Taxonomy" id="292800"/>
    <lineage>
        <taxon>Bacteria</taxon>
        <taxon>Bacillati</taxon>
        <taxon>Bacillota</taxon>
        <taxon>Clostridia</taxon>
        <taxon>Eubacteriales</taxon>
        <taxon>Oscillospiraceae</taxon>
        <taxon>Flavonifractor</taxon>
    </lineage>
</organism>
<evidence type="ECO:0000313" key="2">
    <source>
        <dbReference type="Proteomes" id="UP000434475"/>
    </source>
</evidence>
<dbReference type="PIRSF" id="PIRSF029202">
    <property type="entry name" value="UCP029202"/>
    <property type="match status" value="1"/>
</dbReference>
<evidence type="ECO:0000313" key="1">
    <source>
        <dbReference type="EMBL" id="MSB19046.1"/>
    </source>
</evidence>
<dbReference type="EMBL" id="WKPR01000004">
    <property type="protein sequence ID" value="MSB19046.1"/>
    <property type="molecule type" value="Genomic_DNA"/>
</dbReference>
<dbReference type="Proteomes" id="UP000434475">
    <property type="component" value="Unassembled WGS sequence"/>
</dbReference>